<protein>
    <submittedName>
        <fullName evidence="3">Uncharacterized protein</fullName>
    </submittedName>
</protein>
<keyword evidence="2" id="KW-1185">Reference proteome</keyword>
<proteinExistence type="predicted"/>
<evidence type="ECO:0000256" key="1">
    <source>
        <dbReference type="SAM" id="MobiDB-lite"/>
    </source>
</evidence>
<sequence>MDAPEVDPPPVLPERVIVGAKKADKRRPAGKSNEFMSLETLERARCGEGIGVVRRREDSSEDTLRESGADADSMSWWVSMTEWASSMVEVE</sequence>
<reference evidence="3" key="2">
    <citation type="submission" date="2020-10" db="UniProtKB">
        <authorList>
            <consortium name="WormBaseParasite"/>
        </authorList>
    </citation>
    <scope>IDENTIFICATION</scope>
</reference>
<dbReference type="Proteomes" id="UP000492821">
    <property type="component" value="Unassembled WGS sequence"/>
</dbReference>
<evidence type="ECO:0000313" key="2">
    <source>
        <dbReference type="Proteomes" id="UP000492821"/>
    </source>
</evidence>
<dbReference type="WBParaSite" id="Pan_g3799.t1">
    <property type="protein sequence ID" value="Pan_g3799.t1"/>
    <property type="gene ID" value="Pan_g3799"/>
</dbReference>
<organism evidence="2 3">
    <name type="scientific">Panagrellus redivivus</name>
    <name type="common">Microworm</name>
    <dbReference type="NCBI Taxonomy" id="6233"/>
    <lineage>
        <taxon>Eukaryota</taxon>
        <taxon>Metazoa</taxon>
        <taxon>Ecdysozoa</taxon>
        <taxon>Nematoda</taxon>
        <taxon>Chromadorea</taxon>
        <taxon>Rhabditida</taxon>
        <taxon>Tylenchina</taxon>
        <taxon>Panagrolaimomorpha</taxon>
        <taxon>Panagrolaimoidea</taxon>
        <taxon>Panagrolaimidae</taxon>
        <taxon>Panagrellus</taxon>
    </lineage>
</organism>
<name>A0A7E4ZYL7_PANRE</name>
<feature type="region of interest" description="Disordered" evidence="1">
    <location>
        <begin position="1"/>
        <end position="33"/>
    </location>
</feature>
<dbReference type="AlphaFoldDB" id="A0A7E4ZYL7"/>
<evidence type="ECO:0000313" key="3">
    <source>
        <dbReference type="WBParaSite" id="Pan_g3799.t1"/>
    </source>
</evidence>
<accession>A0A7E4ZYL7</accession>
<reference evidence="2" key="1">
    <citation type="journal article" date="2013" name="Genetics">
        <title>The draft genome and transcriptome of Panagrellus redivivus are shaped by the harsh demands of a free-living lifestyle.</title>
        <authorList>
            <person name="Srinivasan J."/>
            <person name="Dillman A.R."/>
            <person name="Macchietto M.G."/>
            <person name="Heikkinen L."/>
            <person name="Lakso M."/>
            <person name="Fracchia K.M."/>
            <person name="Antoshechkin I."/>
            <person name="Mortazavi A."/>
            <person name="Wong G."/>
            <person name="Sternberg P.W."/>
        </authorList>
    </citation>
    <scope>NUCLEOTIDE SEQUENCE [LARGE SCALE GENOMIC DNA]</scope>
    <source>
        <strain evidence="2">MT8872</strain>
    </source>
</reference>
<feature type="compositionally biased region" description="Pro residues" evidence="1">
    <location>
        <begin position="1"/>
        <end position="12"/>
    </location>
</feature>